<sequence length="349" mass="40144">MDESKVIQCETHYLDLIVPSLKYKHTICYYLWRKNNVVLQQQPTRYIYCFHRLAGNGKEFDYLARQLLERINNDDDDDQPIVVVCADVCGRGQSQYLEDPQDYEYKTYIADAMALINHVSPNQPIDLIGTSMGGLIGISLLVTSFYNKLKQETADDQQQPKDHFVVLNRNDNININQQPTALLPYIEINRLILNDVGAFVTLESLSSIASYVGCMPTFSSRQEATQFFQKVYNGFGNLTDDQWSYFVDRCIIPENENKLKFHFDPSISINLKKVESDVDMWSFWNNIIVKSTKQILILRGKLSKILTNETFNRMVNGNDNVQGIEFENVGHAPSLLVEDQIQPIIKFLS</sequence>
<accession>F4PZL6</accession>
<dbReference type="Proteomes" id="UP000007797">
    <property type="component" value="Unassembled WGS sequence"/>
</dbReference>
<dbReference type="KEGG" id="dfa:DFA_02519"/>
<proteinExistence type="predicted"/>
<dbReference type="OrthoDB" id="19657at2759"/>
<keyword evidence="2" id="KW-1185">Reference proteome</keyword>
<dbReference type="InterPro" id="IPR029058">
    <property type="entry name" value="AB_hydrolase_fold"/>
</dbReference>
<protein>
    <recommendedName>
        <fullName evidence="3">AB hydrolase-1 domain-containing protein</fullName>
    </recommendedName>
</protein>
<name>F4PZL6_CACFS</name>
<dbReference type="RefSeq" id="XP_004357242.1">
    <property type="nucleotide sequence ID" value="XM_004357186.1"/>
</dbReference>
<dbReference type="SUPFAM" id="SSF53474">
    <property type="entry name" value="alpha/beta-Hydrolases"/>
    <property type="match status" value="1"/>
</dbReference>
<dbReference type="GeneID" id="14870829"/>
<organism evidence="1 2">
    <name type="scientific">Cavenderia fasciculata</name>
    <name type="common">Slime mold</name>
    <name type="synonym">Dictyostelium fasciculatum</name>
    <dbReference type="NCBI Taxonomy" id="261658"/>
    <lineage>
        <taxon>Eukaryota</taxon>
        <taxon>Amoebozoa</taxon>
        <taxon>Evosea</taxon>
        <taxon>Eumycetozoa</taxon>
        <taxon>Dictyostelia</taxon>
        <taxon>Acytosteliales</taxon>
        <taxon>Cavenderiaceae</taxon>
        <taxon>Cavenderia</taxon>
    </lineage>
</organism>
<evidence type="ECO:0008006" key="3">
    <source>
        <dbReference type="Google" id="ProtNLM"/>
    </source>
</evidence>
<dbReference type="AlphaFoldDB" id="F4PZL6"/>
<dbReference type="Gene3D" id="3.40.50.1820">
    <property type="entry name" value="alpha/beta hydrolase"/>
    <property type="match status" value="1"/>
</dbReference>
<evidence type="ECO:0000313" key="2">
    <source>
        <dbReference type="Proteomes" id="UP000007797"/>
    </source>
</evidence>
<evidence type="ECO:0000313" key="1">
    <source>
        <dbReference type="EMBL" id="EGG18780.1"/>
    </source>
</evidence>
<gene>
    <name evidence="1" type="ORF">DFA_02519</name>
</gene>
<dbReference type="EMBL" id="GL883017">
    <property type="protein sequence ID" value="EGG18780.1"/>
    <property type="molecule type" value="Genomic_DNA"/>
</dbReference>
<dbReference type="OMA" id="SAWDENK"/>
<reference evidence="2" key="1">
    <citation type="journal article" date="2011" name="Genome Res.">
        <title>Phylogeny-wide analysis of social amoeba genomes highlights ancient origins for complex intercellular communication.</title>
        <authorList>
            <person name="Heidel A.J."/>
            <person name="Lawal H.M."/>
            <person name="Felder M."/>
            <person name="Schilde C."/>
            <person name="Helps N.R."/>
            <person name="Tunggal B."/>
            <person name="Rivero F."/>
            <person name="John U."/>
            <person name="Schleicher M."/>
            <person name="Eichinger L."/>
            <person name="Platzer M."/>
            <person name="Noegel A.A."/>
            <person name="Schaap P."/>
            <person name="Gloeckner G."/>
        </authorList>
    </citation>
    <scope>NUCLEOTIDE SEQUENCE [LARGE SCALE GENOMIC DNA]</scope>
    <source>
        <strain evidence="2">SH3</strain>
    </source>
</reference>